<dbReference type="GeneID" id="9063875"/>
<keyword evidence="3" id="KW-1185">Reference proteome</keyword>
<keyword evidence="1" id="KW-0175">Coiled coil</keyword>
<evidence type="ECO:0000313" key="2">
    <source>
        <dbReference type="EMBL" id="EER16765.1"/>
    </source>
</evidence>
<evidence type="ECO:0000313" key="3">
    <source>
        <dbReference type="Proteomes" id="UP000007800"/>
    </source>
</evidence>
<dbReference type="RefSeq" id="XP_002784969.1">
    <property type="nucleotide sequence ID" value="XM_002784923.1"/>
</dbReference>
<name>C5KFL6_PERM5</name>
<dbReference type="EMBL" id="GG672752">
    <property type="protein sequence ID" value="EER16765.1"/>
    <property type="molecule type" value="Genomic_DNA"/>
</dbReference>
<proteinExistence type="predicted"/>
<dbReference type="InParanoid" id="C5KFL6"/>
<sequence length="196" mass="23022">MTSLRERHDELQESFTTELRNDMDSTRNELQGARAENRETLEKLVRAQRELKSLVTQNAEMEKTLKRTADNLAESRGSMMRGFESDLMRIAEEIAHELMTPQIDSKSAETADRLRRIMGSLIELNMRIEKQEELMSDHKLQKNIRGLVDEVIRRSLDADRLEHREMISQLYKKMNEVVNAMHYPKYYSHSRLDLGV</sequence>
<gene>
    <name evidence="2" type="ORF">Pmar_PMAR022615</name>
</gene>
<evidence type="ECO:0000256" key="1">
    <source>
        <dbReference type="SAM" id="Coils"/>
    </source>
</evidence>
<accession>C5KFL6</accession>
<dbReference type="AlphaFoldDB" id="C5KFL6"/>
<protein>
    <submittedName>
        <fullName evidence="2">Uncharacterized protein</fullName>
    </submittedName>
</protein>
<dbReference type="Proteomes" id="UP000007800">
    <property type="component" value="Unassembled WGS sequence"/>
</dbReference>
<feature type="coiled-coil region" evidence="1">
    <location>
        <begin position="16"/>
        <end position="71"/>
    </location>
</feature>
<reference evidence="2 3" key="1">
    <citation type="submission" date="2008-07" db="EMBL/GenBank/DDBJ databases">
        <authorList>
            <person name="El-Sayed N."/>
            <person name="Caler E."/>
            <person name="Inman J."/>
            <person name="Amedeo P."/>
            <person name="Hass B."/>
            <person name="Wortman J."/>
        </authorList>
    </citation>
    <scope>NUCLEOTIDE SEQUENCE [LARGE SCALE GENOMIC DNA]</scope>
    <source>
        <strain evidence="3">ATCC 50983 / TXsc</strain>
    </source>
</reference>
<organism evidence="3">
    <name type="scientific">Perkinsus marinus (strain ATCC 50983 / TXsc)</name>
    <dbReference type="NCBI Taxonomy" id="423536"/>
    <lineage>
        <taxon>Eukaryota</taxon>
        <taxon>Sar</taxon>
        <taxon>Alveolata</taxon>
        <taxon>Perkinsozoa</taxon>
        <taxon>Perkinsea</taxon>
        <taxon>Perkinsida</taxon>
        <taxon>Perkinsidae</taxon>
        <taxon>Perkinsus</taxon>
    </lineage>
</organism>